<geneLocation type="plasmid" evidence="7 8">
    <name>pTPEN01</name>
</geneLocation>
<keyword evidence="8" id="KW-1185">Reference proteome</keyword>
<evidence type="ECO:0000256" key="1">
    <source>
        <dbReference type="ARBA" id="ARBA00004370"/>
    </source>
</evidence>
<proteinExistence type="inferred from homology"/>
<evidence type="ECO:0008006" key="9">
    <source>
        <dbReference type="Google" id="ProtNLM"/>
    </source>
</evidence>
<sequence length="96" mass="9990">MELAGVGAVSVVLGYAVRKGVNFILGLLGVFVAFLLVLQALGYAVVDWAKLVNDAYGLLESLLSQQDLASKLEQVLPGGLVGIAGFMVGWKLGGKL</sequence>
<dbReference type="EMBL" id="CP000506">
    <property type="protein sequence ID" value="ABL79263.1"/>
    <property type="molecule type" value="Genomic_DNA"/>
</dbReference>
<evidence type="ECO:0000256" key="3">
    <source>
        <dbReference type="ARBA" id="ARBA00022692"/>
    </source>
</evidence>
<name>A1S1D3_THEPD</name>
<dbReference type="HOGENOM" id="CLU_2353362_0_0_2"/>
<accession>A1S1D3</accession>
<comment type="similarity">
    <text evidence="2">Belongs to the FUN14 family.</text>
</comment>
<dbReference type="AlphaFoldDB" id="A1S1D3"/>
<evidence type="ECO:0000313" key="7">
    <source>
        <dbReference type="EMBL" id="ABL79263.1"/>
    </source>
</evidence>
<evidence type="ECO:0000256" key="2">
    <source>
        <dbReference type="ARBA" id="ARBA00009160"/>
    </source>
</evidence>
<evidence type="ECO:0000313" key="8">
    <source>
        <dbReference type="Proteomes" id="UP000000641"/>
    </source>
</evidence>
<feature type="transmembrane region" description="Helical" evidence="6">
    <location>
        <begin position="23"/>
        <end position="46"/>
    </location>
</feature>
<dbReference type="EnsemblBacteria" id="ABL79263">
    <property type="protein sequence ID" value="ABL79263"/>
    <property type="gene ID" value="Tpen_1868"/>
</dbReference>
<keyword evidence="5 6" id="KW-0472">Membrane</keyword>
<evidence type="ECO:0000256" key="5">
    <source>
        <dbReference type="ARBA" id="ARBA00023136"/>
    </source>
</evidence>
<dbReference type="GO" id="GO:0016020">
    <property type="term" value="C:membrane"/>
    <property type="evidence" value="ECO:0007669"/>
    <property type="project" value="UniProtKB-SubCell"/>
</dbReference>
<dbReference type="eggNOG" id="arCOG04811">
    <property type="taxonomic scope" value="Archaea"/>
</dbReference>
<keyword evidence="3 6" id="KW-0812">Transmembrane</keyword>
<reference evidence="8" key="1">
    <citation type="journal article" date="2008" name="J. Bacteriol.">
        <title>Genome sequence of Thermofilum pendens reveals an exceptional loss of biosynthetic pathways without genome reduction.</title>
        <authorList>
            <person name="Anderson I."/>
            <person name="Rodriguez J."/>
            <person name="Susanti D."/>
            <person name="Porat I."/>
            <person name="Reich C."/>
            <person name="Ulrich L.E."/>
            <person name="Elkins J.G."/>
            <person name="Mavromatis K."/>
            <person name="Lykidis A."/>
            <person name="Kim E."/>
            <person name="Thompson L.S."/>
            <person name="Nolan M."/>
            <person name="Land M."/>
            <person name="Copeland A."/>
            <person name="Lapidus A."/>
            <person name="Lucas S."/>
            <person name="Detter C."/>
            <person name="Zhulin I.B."/>
            <person name="Olsen G.J."/>
            <person name="Whitman W."/>
            <person name="Mukhopadhyay B."/>
            <person name="Bristow J."/>
            <person name="Kyrpides N."/>
        </authorList>
    </citation>
    <scope>NUCLEOTIDE SEQUENCE [LARGE SCALE GENOMIC DNA]</scope>
    <source>
        <strain evidence="8">DSM 2475 / Hrk 5</strain>
        <plasmid evidence="8">pTPEN01</plasmid>
    </source>
</reference>
<evidence type="ECO:0000256" key="4">
    <source>
        <dbReference type="ARBA" id="ARBA00022989"/>
    </source>
</evidence>
<dbReference type="GeneID" id="4600327"/>
<dbReference type="RefSeq" id="WP_011751388.1">
    <property type="nucleotide sequence ID" value="NC_008696.1"/>
</dbReference>
<dbReference type="KEGG" id="tpe:Tpen_1868"/>
<feature type="transmembrane region" description="Helical" evidence="6">
    <location>
        <begin position="75"/>
        <end position="93"/>
    </location>
</feature>
<keyword evidence="4 6" id="KW-1133">Transmembrane helix</keyword>
<comment type="subcellular location">
    <subcellularLocation>
        <location evidence="1">Membrane</location>
    </subcellularLocation>
</comment>
<dbReference type="InterPro" id="IPR007014">
    <property type="entry name" value="FUN14"/>
</dbReference>
<evidence type="ECO:0000256" key="6">
    <source>
        <dbReference type="SAM" id="Phobius"/>
    </source>
</evidence>
<keyword evidence="7" id="KW-0614">Plasmid</keyword>
<organism evidence="7 8">
    <name type="scientific">Thermofilum pendens (strain DSM 2475 / Hrk 5)</name>
    <dbReference type="NCBI Taxonomy" id="368408"/>
    <lineage>
        <taxon>Archaea</taxon>
        <taxon>Thermoproteota</taxon>
        <taxon>Thermoprotei</taxon>
        <taxon>Thermofilales</taxon>
        <taxon>Thermofilaceae</taxon>
        <taxon>Thermofilum</taxon>
    </lineage>
</organism>
<dbReference type="Pfam" id="PF04930">
    <property type="entry name" value="FUN14"/>
    <property type="match status" value="1"/>
</dbReference>
<protein>
    <recommendedName>
        <fullName evidence="9">FUN14 family protein</fullName>
    </recommendedName>
</protein>
<dbReference type="Proteomes" id="UP000000641">
    <property type="component" value="Plasmid pTPEN01"/>
</dbReference>
<gene>
    <name evidence="7" type="ordered locus">Tpen_1868</name>
</gene>